<dbReference type="PROSITE" id="PS01070">
    <property type="entry name" value="NUCLEASE_NON_SPEC"/>
    <property type="match status" value="1"/>
</dbReference>
<dbReference type="InterPro" id="IPR018524">
    <property type="entry name" value="DNA/RNA_endonuclease_AS"/>
</dbReference>
<dbReference type="GeneID" id="116299906"/>
<evidence type="ECO:0000256" key="10">
    <source>
        <dbReference type="ARBA" id="ARBA00023128"/>
    </source>
</evidence>
<dbReference type="FunFam" id="3.40.570.10:FF:000002">
    <property type="entry name" value="Endonuclease G, mitochondrial"/>
    <property type="match status" value="1"/>
</dbReference>
<feature type="domain" description="DNA/RNA non-specific endonuclease/pyrophosphatase/phosphodiesterase" evidence="17">
    <location>
        <begin position="97"/>
        <end position="307"/>
    </location>
</feature>
<evidence type="ECO:0000256" key="6">
    <source>
        <dbReference type="ARBA" id="ARBA00022759"/>
    </source>
</evidence>
<dbReference type="GO" id="GO:0000014">
    <property type="term" value="F:single-stranded DNA endodeoxyribonuclease activity"/>
    <property type="evidence" value="ECO:0007669"/>
    <property type="project" value="TreeGrafter"/>
</dbReference>
<dbReference type="PANTHER" id="PTHR13966">
    <property type="entry name" value="ENDONUCLEASE RELATED"/>
    <property type="match status" value="1"/>
</dbReference>
<gene>
    <name evidence="19 20" type="primary">LOC116299906</name>
</gene>
<dbReference type="Gene3D" id="3.40.570.10">
    <property type="entry name" value="Extracellular Endonuclease, subunit A"/>
    <property type="match status" value="1"/>
</dbReference>
<dbReference type="Proteomes" id="UP000515163">
    <property type="component" value="Unplaced"/>
</dbReference>
<keyword evidence="8" id="KW-0460">Magnesium</keyword>
<accession>A0A6P8I8V2</accession>
<feature type="binding site" evidence="13">
    <location>
        <position position="194"/>
    </location>
    <ligand>
        <name>Mg(2+)</name>
        <dbReference type="ChEBI" id="CHEBI:18420"/>
        <note>catalytic</note>
    </ligand>
</feature>
<evidence type="ECO:0000259" key="17">
    <source>
        <dbReference type="SMART" id="SM00892"/>
    </source>
</evidence>
<dbReference type="InterPro" id="IPR040255">
    <property type="entry name" value="Non-specific_endonuclease"/>
</dbReference>
<evidence type="ECO:0000256" key="4">
    <source>
        <dbReference type="ARBA" id="ARBA00022722"/>
    </source>
</evidence>
<evidence type="ECO:0000256" key="2">
    <source>
        <dbReference type="ARBA" id="ARBA00004173"/>
    </source>
</evidence>
<evidence type="ECO:0000256" key="9">
    <source>
        <dbReference type="ARBA" id="ARBA00022946"/>
    </source>
</evidence>
<dbReference type="GO" id="GO:0005634">
    <property type="term" value="C:nucleus"/>
    <property type="evidence" value="ECO:0007669"/>
    <property type="project" value="TreeGrafter"/>
</dbReference>
<dbReference type="OrthoDB" id="5963467at2759"/>
<organism evidence="18 20">
    <name type="scientific">Actinia tenebrosa</name>
    <name type="common">Australian red waratah sea anemone</name>
    <dbReference type="NCBI Taxonomy" id="6105"/>
    <lineage>
        <taxon>Eukaryota</taxon>
        <taxon>Metazoa</taxon>
        <taxon>Cnidaria</taxon>
        <taxon>Anthozoa</taxon>
        <taxon>Hexacorallia</taxon>
        <taxon>Actiniaria</taxon>
        <taxon>Actiniidae</taxon>
        <taxon>Actinia</taxon>
    </lineage>
</organism>
<keyword evidence="6 14" id="KW-0255">Endonuclease</keyword>
<keyword evidence="11" id="KW-1015">Disulfide bond</keyword>
<feature type="chain" id="PRO_5044653146" description="Endonuclease" evidence="15">
    <location>
        <begin position="22"/>
        <end position="316"/>
    </location>
</feature>
<comment type="similarity">
    <text evidence="3 14">Belongs to the DNA/RNA non-specific endonuclease family.</text>
</comment>
<name>A0A6P8I8V2_ACTTE</name>
<feature type="active site" description="Proton acceptor" evidence="12">
    <location>
        <position position="162"/>
    </location>
</feature>
<dbReference type="AlphaFoldDB" id="A0A6P8I8V2"/>
<evidence type="ECO:0000259" key="16">
    <source>
        <dbReference type="SMART" id="SM00477"/>
    </source>
</evidence>
<reference evidence="19 20" key="1">
    <citation type="submission" date="2025-04" db="UniProtKB">
        <authorList>
            <consortium name="RefSeq"/>
        </authorList>
    </citation>
    <scope>IDENTIFICATION</scope>
    <source>
        <tissue evidence="19 20">Tentacle</tissue>
    </source>
</reference>
<protein>
    <recommendedName>
        <fullName evidence="14">Endonuclease</fullName>
        <ecNumber evidence="14">3.1.30.-</ecNumber>
    </recommendedName>
</protein>
<dbReference type="Pfam" id="PF01223">
    <property type="entry name" value="Endonuclease_NS"/>
    <property type="match status" value="1"/>
</dbReference>
<dbReference type="RefSeq" id="XP_031564486.1">
    <property type="nucleotide sequence ID" value="XM_031708626.1"/>
</dbReference>
<dbReference type="SMART" id="SM00477">
    <property type="entry name" value="NUC"/>
    <property type="match status" value="1"/>
</dbReference>
<dbReference type="GO" id="GO:0003676">
    <property type="term" value="F:nucleic acid binding"/>
    <property type="evidence" value="ECO:0007669"/>
    <property type="project" value="InterPro"/>
</dbReference>
<dbReference type="GO" id="GO:0006309">
    <property type="term" value="P:apoptotic DNA fragmentation"/>
    <property type="evidence" value="ECO:0007669"/>
    <property type="project" value="TreeGrafter"/>
</dbReference>
<evidence type="ECO:0000313" key="20">
    <source>
        <dbReference type="RefSeq" id="XP_031564493.1"/>
    </source>
</evidence>
<evidence type="ECO:0000256" key="14">
    <source>
        <dbReference type="RuleBase" id="RU366055"/>
    </source>
</evidence>
<evidence type="ECO:0000256" key="8">
    <source>
        <dbReference type="ARBA" id="ARBA00022842"/>
    </source>
</evidence>
<dbReference type="SUPFAM" id="SSF54060">
    <property type="entry name" value="His-Me finger endonucleases"/>
    <property type="match status" value="1"/>
</dbReference>
<keyword evidence="9" id="KW-0809">Transit peptide</keyword>
<evidence type="ECO:0000256" key="13">
    <source>
        <dbReference type="PIRSR" id="PIRSR640255-2"/>
    </source>
</evidence>
<dbReference type="KEGG" id="aten:116299906"/>
<dbReference type="GO" id="GO:0046872">
    <property type="term" value="F:metal ion binding"/>
    <property type="evidence" value="ECO:0007669"/>
    <property type="project" value="UniProtKB-KW"/>
</dbReference>
<evidence type="ECO:0000256" key="11">
    <source>
        <dbReference type="ARBA" id="ARBA00023157"/>
    </source>
</evidence>
<dbReference type="InterPro" id="IPR044925">
    <property type="entry name" value="His-Me_finger_sf"/>
</dbReference>
<dbReference type="SMART" id="SM00892">
    <property type="entry name" value="Endonuclease_NS"/>
    <property type="match status" value="1"/>
</dbReference>
<evidence type="ECO:0000313" key="19">
    <source>
        <dbReference type="RefSeq" id="XP_031564486.1"/>
    </source>
</evidence>
<feature type="domain" description="ENPP1-3/EXOG-like endonuclease/phosphodiesterase" evidence="16">
    <location>
        <begin position="98"/>
        <end position="307"/>
    </location>
</feature>
<evidence type="ECO:0000256" key="7">
    <source>
        <dbReference type="ARBA" id="ARBA00022801"/>
    </source>
</evidence>
<dbReference type="InterPro" id="IPR020821">
    <property type="entry name" value="ENPP1-3/EXOG-like_nuc-like"/>
</dbReference>
<keyword evidence="15" id="KW-0732">Signal</keyword>
<dbReference type="GO" id="GO:0005743">
    <property type="term" value="C:mitochondrial inner membrane"/>
    <property type="evidence" value="ECO:0007669"/>
    <property type="project" value="TreeGrafter"/>
</dbReference>
<proteinExistence type="inferred from homology"/>
<comment type="cofactor">
    <cofactor evidence="1 14">
        <name>Mg(2+)</name>
        <dbReference type="ChEBI" id="CHEBI:18420"/>
    </cofactor>
</comment>
<dbReference type="CDD" id="cd00091">
    <property type="entry name" value="NUC"/>
    <property type="match status" value="1"/>
</dbReference>
<dbReference type="InterPro" id="IPR001604">
    <property type="entry name" value="Endo_G_ENPP1-like_dom"/>
</dbReference>
<dbReference type="GO" id="GO:0004521">
    <property type="term" value="F:RNA endonuclease activity"/>
    <property type="evidence" value="ECO:0007669"/>
    <property type="project" value="TreeGrafter"/>
</dbReference>
<keyword evidence="18" id="KW-1185">Reference proteome</keyword>
<keyword evidence="4 14" id="KW-0540">Nuclease</keyword>
<dbReference type="EC" id="3.1.30.-" evidence="14"/>
<feature type="signal peptide" evidence="15">
    <location>
        <begin position="1"/>
        <end position="21"/>
    </location>
</feature>
<sequence length="316" mass="36852">MRKLMRPLLAALCVSGGGILGVMHEREGYRFSSYNRNRFGQVLHAKVEGYDETDGKNRRNVSPGIPAAQSKLQKEDLERRRREIMRFGYPSLDNIKYKDNYVLSYNRRLRQANWVCEHLNKDIIRNQEADRAKCDFVQDHEIHPLFRATNDDFRKTGYDRGHLAASANHRFSQDVNCQTFFLSNISPQVGSGFNRDAWQNLEKYVRNLPTTYKNVFVLTGPLFLPKFEQDGHLYVKYKVIGKNNVAVPTHFFKVILTESYQNQFEIQSYILPNKPINEKIPLNNFQVPLERIEKASGLLIFEKLPRSKVREVRPVV</sequence>
<evidence type="ECO:0000256" key="15">
    <source>
        <dbReference type="SAM" id="SignalP"/>
    </source>
</evidence>
<evidence type="ECO:0000256" key="12">
    <source>
        <dbReference type="PIRSR" id="PIRSR640255-1"/>
    </source>
</evidence>
<dbReference type="InterPro" id="IPR044929">
    <property type="entry name" value="DNA/RNA_non-sp_Endonuclease_sf"/>
</dbReference>
<evidence type="ECO:0000313" key="18">
    <source>
        <dbReference type="Proteomes" id="UP000515163"/>
    </source>
</evidence>
<keyword evidence="7 14" id="KW-0378">Hydrolase</keyword>
<dbReference type="PANTHER" id="PTHR13966:SF5">
    <property type="entry name" value="ENDONUCLEASE G, MITOCHONDRIAL"/>
    <property type="match status" value="1"/>
</dbReference>
<keyword evidence="5 13" id="KW-0479">Metal-binding</keyword>
<dbReference type="RefSeq" id="XP_031564493.1">
    <property type="nucleotide sequence ID" value="XM_031708633.1"/>
</dbReference>
<evidence type="ECO:0000256" key="5">
    <source>
        <dbReference type="ARBA" id="ARBA00022723"/>
    </source>
</evidence>
<evidence type="ECO:0000256" key="3">
    <source>
        <dbReference type="ARBA" id="ARBA00010052"/>
    </source>
</evidence>
<evidence type="ECO:0000256" key="1">
    <source>
        <dbReference type="ARBA" id="ARBA00001946"/>
    </source>
</evidence>
<comment type="subcellular location">
    <subcellularLocation>
        <location evidence="2">Mitochondrion</location>
    </subcellularLocation>
</comment>
<keyword evidence="10" id="KW-0496">Mitochondrion</keyword>